<proteinExistence type="predicted"/>
<organism evidence="1 2">
    <name type="scientific">Rhododendron molle</name>
    <name type="common">Chinese azalea</name>
    <name type="synonym">Azalea mollis</name>
    <dbReference type="NCBI Taxonomy" id="49168"/>
    <lineage>
        <taxon>Eukaryota</taxon>
        <taxon>Viridiplantae</taxon>
        <taxon>Streptophyta</taxon>
        <taxon>Embryophyta</taxon>
        <taxon>Tracheophyta</taxon>
        <taxon>Spermatophyta</taxon>
        <taxon>Magnoliopsida</taxon>
        <taxon>eudicotyledons</taxon>
        <taxon>Gunneridae</taxon>
        <taxon>Pentapetalae</taxon>
        <taxon>asterids</taxon>
        <taxon>Ericales</taxon>
        <taxon>Ericaceae</taxon>
        <taxon>Ericoideae</taxon>
        <taxon>Rhodoreae</taxon>
        <taxon>Rhododendron</taxon>
    </lineage>
</organism>
<name>A0ACC0M321_RHOML</name>
<keyword evidence="2" id="KW-1185">Reference proteome</keyword>
<gene>
    <name evidence="1" type="ORF">RHMOL_Rhmol10G0165300</name>
</gene>
<evidence type="ECO:0000313" key="1">
    <source>
        <dbReference type="EMBL" id="KAI8535325.1"/>
    </source>
</evidence>
<comment type="caution">
    <text evidence="1">The sequence shown here is derived from an EMBL/GenBank/DDBJ whole genome shotgun (WGS) entry which is preliminary data.</text>
</comment>
<sequence>MVEQHSKCFESGRNRVLMPVTARISFEMVDSVSVGVEIEMKELGLSRSVGFEWNRSSGEIFRRRFRVPARVRFPDYKVHRDEIHTKLVQIMRERLLVHVRSLPQIVEGWNRLEESDSQPSQFARSLTKEVGYLQRVLSRTLHEVDVRAIFRQVVVIFHSQISEAFSNIDFSSQQAKNRLYRDIQHILGCIRSLPSDNPSGADIPNWGQLDEFLAQRFGPDAG</sequence>
<dbReference type="EMBL" id="CM046397">
    <property type="protein sequence ID" value="KAI8535325.1"/>
    <property type="molecule type" value="Genomic_DNA"/>
</dbReference>
<dbReference type="Proteomes" id="UP001062846">
    <property type="component" value="Chromosome 10"/>
</dbReference>
<evidence type="ECO:0000313" key="2">
    <source>
        <dbReference type="Proteomes" id="UP001062846"/>
    </source>
</evidence>
<reference evidence="1" key="1">
    <citation type="submission" date="2022-02" db="EMBL/GenBank/DDBJ databases">
        <title>Plant Genome Project.</title>
        <authorList>
            <person name="Zhang R.-G."/>
        </authorList>
    </citation>
    <scope>NUCLEOTIDE SEQUENCE</scope>
    <source>
        <strain evidence="1">AT1</strain>
    </source>
</reference>
<accession>A0ACC0M321</accession>
<protein>
    <submittedName>
        <fullName evidence="1">Uncharacterized protein</fullName>
    </submittedName>
</protein>